<evidence type="ECO:0000256" key="4">
    <source>
        <dbReference type="ARBA" id="ARBA00022692"/>
    </source>
</evidence>
<accession>A0ABD2Y9C6</accession>
<dbReference type="Gene3D" id="1.10.630.10">
    <property type="entry name" value="Cytochrome P450"/>
    <property type="match status" value="1"/>
</dbReference>
<dbReference type="SUPFAM" id="SSF48264">
    <property type="entry name" value="Cytochrome P450"/>
    <property type="match status" value="1"/>
</dbReference>
<dbReference type="PANTHER" id="PTHR24282">
    <property type="entry name" value="CYTOCHROME P450 FAMILY MEMBER"/>
    <property type="match status" value="1"/>
</dbReference>
<evidence type="ECO:0000256" key="3">
    <source>
        <dbReference type="ARBA" id="ARBA00022617"/>
    </source>
</evidence>
<dbReference type="Proteomes" id="UP001630127">
    <property type="component" value="Unassembled WGS sequence"/>
</dbReference>
<keyword evidence="7" id="KW-0560">Oxidoreductase</keyword>
<proteinExistence type="inferred from homology"/>
<keyword evidence="3" id="KW-0349">Heme</keyword>
<dbReference type="InterPro" id="IPR050665">
    <property type="entry name" value="Cytochrome_P450_Monooxygen"/>
</dbReference>
<dbReference type="GO" id="GO:0004497">
    <property type="term" value="F:monooxygenase activity"/>
    <property type="evidence" value="ECO:0007669"/>
    <property type="project" value="UniProtKB-KW"/>
</dbReference>
<dbReference type="EMBL" id="JBJUIK010000015">
    <property type="protein sequence ID" value="KAL3502800.1"/>
    <property type="molecule type" value="Genomic_DNA"/>
</dbReference>
<reference evidence="11 12" key="1">
    <citation type="submission" date="2024-11" db="EMBL/GenBank/DDBJ databases">
        <title>A near-complete genome assembly of Cinchona calisaya.</title>
        <authorList>
            <person name="Lian D.C."/>
            <person name="Zhao X.W."/>
            <person name="Wei L."/>
        </authorList>
    </citation>
    <scope>NUCLEOTIDE SEQUENCE [LARGE SCALE GENOMIC DNA]</scope>
    <source>
        <tissue evidence="11">Nenye</tissue>
    </source>
</reference>
<dbReference type="AlphaFoldDB" id="A0ABD2Y9C6"/>
<evidence type="ECO:0000256" key="9">
    <source>
        <dbReference type="ARBA" id="ARBA00023033"/>
    </source>
</evidence>
<dbReference type="InterPro" id="IPR001128">
    <property type="entry name" value="Cyt_P450"/>
</dbReference>
<evidence type="ECO:0000313" key="12">
    <source>
        <dbReference type="Proteomes" id="UP001630127"/>
    </source>
</evidence>
<comment type="subcellular location">
    <subcellularLocation>
        <location evidence="1">Membrane</location>
    </subcellularLocation>
</comment>
<evidence type="ECO:0000256" key="2">
    <source>
        <dbReference type="ARBA" id="ARBA00010617"/>
    </source>
</evidence>
<gene>
    <name evidence="11" type="ORF">ACH5RR_037249</name>
</gene>
<keyword evidence="8" id="KW-0408">Iron</keyword>
<protein>
    <submittedName>
        <fullName evidence="11">Uncharacterized protein</fullName>
    </submittedName>
</protein>
<keyword evidence="9" id="KW-0503">Monooxygenase</keyword>
<evidence type="ECO:0000256" key="10">
    <source>
        <dbReference type="ARBA" id="ARBA00023136"/>
    </source>
</evidence>
<evidence type="ECO:0000256" key="1">
    <source>
        <dbReference type="ARBA" id="ARBA00004370"/>
    </source>
</evidence>
<dbReference type="Pfam" id="PF00067">
    <property type="entry name" value="p450"/>
    <property type="match status" value="1"/>
</dbReference>
<keyword evidence="10" id="KW-0472">Membrane</keyword>
<dbReference type="GO" id="GO:0016020">
    <property type="term" value="C:membrane"/>
    <property type="evidence" value="ECO:0007669"/>
    <property type="project" value="UniProtKB-SubCell"/>
</dbReference>
<keyword evidence="6" id="KW-1133">Transmembrane helix</keyword>
<dbReference type="GO" id="GO:0046872">
    <property type="term" value="F:metal ion binding"/>
    <property type="evidence" value="ECO:0007669"/>
    <property type="project" value="UniProtKB-KW"/>
</dbReference>
<dbReference type="InterPro" id="IPR036396">
    <property type="entry name" value="Cyt_P450_sf"/>
</dbReference>
<evidence type="ECO:0000256" key="7">
    <source>
        <dbReference type="ARBA" id="ARBA00023002"/>
    </source>
</evidence>
<evidence type="ECO:0000256" key="6">
    <source>
        <dbReference type="ARBA" id="ARBA00022989"/>
    </source>
</evidence>
<comment type="similarity">
    <text evidence="2">Belongs to the cytochrome P450 family.</text>
</comment>
<evidence type="ECO:0000256" key="8">
    <source>
        <dbReference type="ARBA" id="ARBA00023004"/>
    </source>
</evidence>
<evidence type="ECO:0000313" key="11">
    <source>
        <dbReference type="EMBL" id="KAL3502800.1"/>
    </source>
</evidence>
<keyword evidence="5" id="KW-0479">Metal-binding</keyword>
<evidence type="ECO:0000256" key="5">
    <source>
        <dbReference type="ARBA" id="ARBA00022723"/>
    </source>
</evidence>
<organism evidence="11 12">
    <name type="scientific">Cinchona calisaya</name>
    <dbReference type="NCBI Taxonomy" id="153742"/>
    <lineage>
        <taxon>Eukaryota</taxon>
        <taxon>Viridiplantae</taxon>
        <taxon>Streptophyta</taxon>
        <taxon>Embryophyta</taxon>
        <taxon>Tracheophyta</taxon>
        <taxon>Spermatophyta</taxon>
        <taxon>Magnoliopsida</taxon>
        <taxon>eudicotyledons</taxon>
        <taxon>Gunneridae</taxon>
        <taxon>Pentapetalae</taxon>
        <taxon>asterids</taxon>
        <taxon>lamiids</taxon>
        <taxon>Gentianales</taxon>
        <taxon>Rubiaceae</taxon>
        <taxon>Cinchonoideae</taxon>
        <taxon>Cinchoneae</taxon>
        <taxon>Cinchona</taxon>
    </lineage>
</organism>
<dbReference type="PANTHER" id="PTHR24282:SF255">
    <property type="entry name" value="CYTOCHROME P450 72A11-RELATED"/>
    <property type="match status" value="1"/>
</dbReference>
<sequence length="115" mass="13280">MWLGPTASVLILDPEHIREIMQKINLFQKRRGNPLSRLLVEGLASYEGDKRAKHRNLNNPAFPMGKLKHMLPSFYTSATEILSKWEKIVSTKGSSELDVWPDLRTSHAISRRIWQ</sequence>
<comment type="caution">
    <text evidence="11">The sequence shown here is derived from an EMBL/GenBank/DDBJ whole genome shotgun (WGS) entry which is preliminary data.</text>
</comment>
<keyword evidence="4" id="KW-0812">Transmembrane</keyword>
<name>A0ABD2Y9C6_9GENT</name>
<keyword evidence="12" id="KW-1185">Reference proteome</keyword>